<dbReference type="AlphaFoldDB" id="A0A1M6K809"/>
<evidence type="ECO:0000313" key="3">
    <source>
        <dbReference type="Proteomes" id="UP000183975"/>
    </source>
</evidence>
<protein>
    <recommendedName>
        <fullName evidence="4">Copper amine oxidase N-terminal domain-containing protein</fullName>
    </recommendedName>
</protein>
<reference evidence="2 3" key="1">
    <citation type="submission" date="2016-11" db="EMBL/GenBank/DDBJ databases">
        <authorList>
            <person name="Jaros S."/>
            <person name="Januszkiewicz K."/>
            <person name="Wedrychowicz H."/>
        </authorList>
    </citation>
    <scope>NUCLEOTIDE SEQUENCE [LARGE SCALE GENOMIC DNA]</scope>
    <source>
        <strain evidence="2 3">DSM 14214</strain>
    </source>
</reference>
<keyword evidence="1" id="KW-0732">Signal</keyword>
<evidence type="ECO:0000313" key="2">
    <source>
        <dbReference type="EMBL" id="SHJ55064.1"/>
    </source>
</evidence>
<evidence type="ECO:0000256" key="1">
    <source>
        <dbReference type="SAM" id="SignalP"/>
    </source>
</evidence>
<proteinExistence type="predicted"/>
<sequence>MKKKRCFAALLSCIMLWQTPVFGAEQEELSPPEYRCTIDNTDEDYASGDWKYGFTVEEEPLFYLKEGEKHVFLLCDGKYVDAPVLIAKDTAYVPLWVLINDMGFELREEGNGLLLVRGNQKLTVSSKESTLDTSKMLPLRDVSEALGAEVTYMRKGVMPLENPLISVDFRGTELTEEEALEKAKEVLTSCLEAQQEQGYVHEDTLVDPKITKKLAAEIDALHVSEDVIAGYYLFEGMENLPYILVEKSTGDVYCKTGSGDAGNGSYVEAIQKVEADDADLLAIGYYFG</sequence>
<feature type="chain" id="PRO_5012725856" description="Copper amine oxidase N-terminal domain-containing protein" evidence="1">
    <location>
        <begin position="24"/>
        <end position="288"/>
    </location>
</feature>
<dbReference type="OrthoDB" id="2103461at2"/>
<evidence type="ECO:0008006" key="4">
    <source>
        <dbReference type="Google" id="ProtNLM"/>
    </source>
</evidence>
<name>A0A1M6K809_9FIRM</name>
<keyword evidence="3" id="KW-1185">Reference proteome</keyword>
<organism evidence="2 3">
    <name type="scientific">Anaerotignum lactatifermentans DSM 14214</name>
    <dbReference type="NCBI Taxonomy" id="1121323"/>
    <lineage>
        <taxon>Bacteria</taxon>
        <taxon>Bacillati</taxon>
        <taxon>Bacillota</taxon>
        <taxon>Clostridia</taxon>
        <taxon>Lachnospirales</taxon>
        <taxon>Anaerotignaceae</taxon>
        <taxon>Anaerotignum</taxon>
    </lineage>
</organism>
<dbReference type="Proteomes" id="UP000183975">
    <property type="component" value="Unassembled WGS sequence"/>
</dbReference>
<dbReference type="EMBL" id="FRAH01000003">
    <property type="protein sequence ID" value="SHJ55064.1"/>
    <property type="molecule type" value="Genomic_DNA"/>
</dbReference>
<accession>A0A1M6K809</accession>
<dbReference type="RefSeq" id="WP_072847976.1">
    <property type="nucleotide sequence ID" value="NZ_FRAH01000003.1"/>
</dbReference>
<feature type="signal peptide" evidence="1">
    <location>
        <begin position="1"/>
        <end position="23"/>
    </location>
</feature>
<gene>
    <name evidence="2" type="ORF">SAMN02745138_00084</name>
</gene>